<keyword evidence="1" id="KW-0472">Membrane</keyword>
<protein>
    <submittedName>
        <fullName evidence="2">Zn-dependent dipeptidase, dipeptidase homolog</fullName>
    </submittedName>
</protein>
<dbReference type="EMBL" id="FQXB01000001">
    <property type="protein sequence ID" value="SHG83093.1"/>
    <property type="molecule type" value="Genomic_DNA"/>
</dbReference>
<dbReference type="GO" id="GO:0070573">
    <property type="term" value="F:metallodipeptidase activity"/>
    <property type="evidence" value="ECO:0007669"/>
    <property type="project" value="InterPro"/>
</dbReference>
<accession>A0A1M5N261</accession>
<evidence type="ECO:0000313" key="3">
    <source>
        <dbReference type="Proteomes" id="UP000184074"/>
    </source>
</evidence>
<dbReference type="GO" id="GO:0006508">
    <property type="term" value="P:proteolysis"/>
    <property type="evidence" value="ECO:0007669"/>
    <property type="project" value="InterPro"/>
</dbReference>
<dbReference type="InterPro" id="IPR008257">
    <property type="entry name" value="Pept_M19"/>
</dbReference>
<name>A0A1M5N261_9RHOB</name>
<dbReference type="PANTHER" id="PTHR10443:SF12">
    <property type="entry name" value="DIPEPTIDASE"/>
    <property type="match status" value="1"/>
</dbReference>
<keyword evidence="1" id="KW-1133">Transmembrane helix</keyword>
<dbReference type="OrthoDB" id="9804920at2"/>
<reference evidence="2 3" key="1">
    <citation type="submission" date="2016-11" db="EMBL/GenBank/DDBJ databases">
        <authorList>
            <person name="Jaros S."/>
            <person name="Januszkiewicz K."/>
            <person name="Wedrychowicz H."/>
        </authorList>
    </citation>
    <scope>NUCLEOTIDE SEQUENCE [LARGE SCALE GENOMIC DNA]</scope>
    <source>
        <strain evidence="2 3">DSM 28715</strain>
    </source>
</reference>
<dbReference type="RefSeq" id="WP_072899851.1">
    <property type="nucleotide sequence ID" value="NZ_FQXB01000001.1"/>
</dbReference>
<dbReference type="PROSITE" id="PS51365">
    <property type="entry name" value="RENAL_DIPEPTIDASE_2"/>
    <property type="match status" value="1"/>
</dbReference>
<dbReference type="Pfam" id="PF01244">
    <property type="entry name" value="Peptidase_M19"/>
    <property type="match status" value="1"/>
</dbReference>
<gene>
    <name evidence="2" type="ORF">SAMN05444003_1125</name>
</gene>
<dbReference type="STRING" id="1508389.SAMN05444003_1125"/>
<dbReference type="Proteomes" id="UP000184074">
    <property type="component" value="Unassembled WGS sequence"/>
</dbReference>
<dbReference type="Gene3D" id="3.20.20.140">
    <property type="entry name" value="Metal-dependent hydrolases"/>
    <property type="match status" value="1"/>
</dbReference>
<dbReference type="SUPFAM" id="SSF51556">
    <property type="entry name" value="Metallo-dependent hydrolases"/>
    <property type="match status" value="1"/>
</dbReference>
<keyword evidence="3" id="KW-1185">Reference proteome</keyword>
<dbReference type="InterPro" id="IPR032466">
    <property type="entry name" value="Metal_Hydrolase"/>
</dbReference>
<dbReference type="PANTHER" id="PTHR10443">
    <property type="entry name" value="MICROSOMAL DIPEPTIDASE"/>
    <property type="match status" value="1"/>
</dbReference>
<sequence length="391" mass="42232">MRTFGKWLGRFFLLIVIAVGAFLIFAPGYVERGRNAVAEHDPYVISDAAETLHADLLIGDWHADPTLWKRDLSKRADRGHTDIPRLIEGNVAVQVFTAVTKSPAGQNNEQNSAEAFDNITPLAIGQLWPPRTWGSLAERALYQGEKLEELVEDADGRFRLIRNRADLDRLLTDREAGSELVGGIFGIEGGHALEGDMSNLDRLEDQGLRLVGLHHFFDNELGGSLHGISNAGLTDFGREVVNEVVARGMILDVAHSSPQVVKEVIEMTDIPLVLSHGGIFSHCSTARNLPDDLMQDLAATGGVIGIGFWDSASCAISPDGVAASIKAAVDLLGEDHVSLGSDFDGSVQTGFDASKLAAVTDALLRAGLTEAQIRKIMGENMIRVLRARLAN</sequence>
<keyword evidence="1" id="KW-0812">Transmembrane</keyword>
<feature type="transmembrane region" description="Helical" evidence="1">
    <location>
        <begin position="7"/>
        <end position="30"/>
    </location>
</feature>
<organism evidence="2 3">
    <name type="scientific">Cognatiyoonia sediminum</name>
    <dbReference type="NCBI Taxonomy" id="1508389"/>
    <lineage>
        <taxon>Bacteria</taxon>
        <taxon>Pseudomonadati</taxon>
        <taxon>Pseudomonadota</taxon>
        <taxon>Alphaproteobacteria</taxon>
        <taxon>Rhodobacterales</taxon>
        <taxon>Paracoccaceae</taxon>
        <taxon>Cognatiyoonia</taxon>
    </lineage>
</organism>
<evidence type="ECO:0000313" key="2">
    <source>
        <dbReference type="EMBL" id="SHG83093.1"/>
    </source>
</evidence>
<proteinExistence type="predicted"/>
<evidence type="ECO:0000256" key="1">
    <source>
        <dbReference type="SAM" id="Phobius"/>
    </source>
</evidence>
<dbReference type="AlphaFoldDB" id="A0A1M5N261"/>